<dbReference type="GO" id="GO:0016829">
    <property type="term" value="F:lyase activity"/>
    <property type="evidence" value="ECO:0007669"/>
    <property type="project" value="UniProtKB-KW"/>
</dbReference>
<sequence length="263" mass="29167">MEFCRYEKKGHVVTITITRPEVMNALHPPASRELDAAWDQFAADDDAWVAVLTGEGDRAFSAGNDLKYTAEMSRLPKEQRPDLSWPKGGFGGITNRFDLFKPIIARVNGFALGGGLEMALACDIIVAAEHAELGLPEPRRGLIAGALGVHRLPRQIPLKMAMGYMLTGRHIPARRAAELGLVNEVVPLHELDGAVERWVEDILRCAPLSVRATKEAAMRGLHLSLEVAAAQRYEWEMRRRTSEDALEGPRAFAEKRAPQWKGR</sequence>
<protein>
    <submittedName>
        <fullName evidence="4">(3,5-dihydroxycyclohex-3-enyl)acetyl-CoA dehydratase subunit D</fullName>
    </submittedName>
</protein>
<reference evidence="4 5" key="1">
    <citation type="submission" date="2017-09" db="EMBL/GenBank/DDBJ databases">
        <title>Sequencing the genomes of two abundant thermophiles in Great Basin hot springs: Thermocrinis jamiesonii and novel Chloroflexi Thermoflexus hugenholtzii.</title>
        <authorList>
            <person name="Hedlund B."/>
        </authorList>
    </citation>
    <scope>NUCLEOTIDE SEQUENCE [LARGE SCALE GENOMIC DNA]</scope>
    <source>
        <strain evidence="4 5">G233</strain>
    </source>
</reference>
<dbReference type="CDD" id="cd06558">
    <property type="entry name" value="crotonase-like"/>
    <property type="match status" value="1"/>
</dbReference>
<dbReference type="InterPro" id="IPR018376">
    <property type="entry name" value="Enoyl-CoA_hyd/isom_CS"/>
</dbReference>
<dbReference type="Pfam" id="PF00378">
    <property type="entry name" value="ECH_1"/>
    <property type="match status" value="1"/>
</dbReference>
<dbReference type="Gene3D" id="1.10.12.10">
    <property type="entry name" value="Lyase 2-enoyl-coa Hydratase, Chain A, domain 2"/>
    <property type="match status" value="1"/>
</dbReference>
<organism evidence="4 5">
    <name type="scientific">Tepidiforma thermophila (strain KCTC 52669 / CGMCC 1.13589 / G233)</name>
    <dbReference type="NCBI Taxonomy" id="2761530"/>
    <lineage>
        <taxon>Bacteria</taxon>
        <taxon>Bacillati</taxon>
        <taxon>Chloroflexota</taxon>
        <taxon>Tepidiformia</taxon>
        <taxon>Tepidiformales</taxon>
        <taxon>Tepidiformaceae</taxon>
        <taxon>Tepidiforma</taxon>
    </lineage>
</organism>
<dbReference type="PROSITE" id="PS00166">
    <property type="entry name" value="ENOYL_COA_HYDRATASE"/>
    <property type="match status" value="1"/>
</dbReference>
<comment type="similarity">
    <text evidence="1 3">Belongs to the enoyl-CoA hydratase/isomerase family.</text>
</comment>
<dbReference type="InterPro" id="IPR014748">
    <property type="entry name" value="Enoyl-CoA_hydra_C"/>
</dbReference>
<evidence type="ECO:0000313" key="4">
    <source>
        <dbReference type="EMBL" id="PFG75384.1"/>
    </source>
</evidence>
<dbReference type="SUPFAM" id="SSF52096">
    <property type="entry name" value="ClpP/crotonase"/>
    <property type="match status" value="1"/>
</dbReference>
<name>A0A2A9HH93_TEPT2</name>
<dbReference type="InterPro" id="IPR001753">
    <property type="entry name" value="Enoyl-CoA_hydra/iso"/>
</dbReference>
<dbReference type="AlphaFoldDB" id="A0A2A9HH93"/>
<evidence type="ECO:0000256" key="3">
    <source>
        <dbReference type="RuleBase" id="RU003707"/>
    </source>
</evidence>
<keyword evidence="2" id="KW-0456">Lyase</keyword>
<dbReference type="GO" id="GO:0006635">
    <property type="term" value="P:fatty acid beta-oxidation"/>
    <property type="evidence" value="ECO:0007669"/>
    <property type="project" value="TreeGrafter"/>
</dbReference>
<dbReference type="PANTHER" id="PTHR11941:SF54">
    <property type="entry name" value="ENOYL-COA HYDRATASE, MITOCHONDRIAL"/>
    <property type="match status" value="1"/>
</dbReference>
<dbReference type="RefSeq" id="WP_278286914.1">
    <property type="nucleotide sequence ID" value="NZ_PDJQ01000001.1"/>
</dbReference>
<evidence type="ECO:0000313" key="5">
    <source>
        <dbReference type="Proteomes" id="UP000223071"/>
    </source>
</evidence>
<evidence type="ECO:0000256" key="2">
    <source>
        <dbReference type="ARBA" id="ARBA00023239"/>
    </source>
</evidence>
<dbReference type="PANTHER" id="PTHR11941">
    <property type="entry name" value="ENOYL-COA HYDRATASE-RELATED"/>
    <property type="match status" value="1"/>
</dbReference>
<proteinExistence type="inferred from homology"/>
<keyword evidence="5" id="KW-1185">Reference proteome</keyword>
<gene>
    <name evidence="4" type="ORF">A9A59_2652</name>
</gene>
<dbReference type="Proteomes" id="UP000223071">
    <property type="component" value="Unassembled WGS sequence"/>
</dbReference>
<evidence type="ECO:0000256" key="1">
    <source>
        <dbReference type="ARBA" id="ARBA00005254"/>
    </source>
</evidence>
<dbReference type="EMBL" id="PDJQ01000001">
    <property type="protein sequence ID" value="PFG75384.1"/>
    <property type="molecule type" value="Genomic_DNA"/>
</dbReference>
<dbReference type="InterPro" id="IPR029045">
    <property type="entry name" value="ClpP/crotonase-like_dom_sf"/>
</dbReference>
<comment type="caution">
    <text evidence="4">The sequence shown here is derived from an EMBL/GenBank/DDBJ whole genome shotgun (WGS) entry which is preliminary data.</text>
</comment>
<dbReference type="Gene3D" id="3.90.226.10">
    <property type="entry name" value="2-enoyl-CoA Hydratase, Chain A, domain 1"/>
    <property type="match status" value="1"/>
</dbReference>
<accession>A0A2A9HH93</accession>